<reference evidence="1" key="1">
    <citation type="journal article" date="2021" name="Proc. Natl. Acad. Sci. U.S.A.">
        <title>A Catalog of Tens of Thousands of Viruses from Human Metagenomes Reveals Hidden Associations with Chronic Diseases.</title>
        <authorList>
            <person name="Tisza M.J."/>
            <person name="Buck C.B."/>
        </authorList>
    </citation>
    <scope>NUCLEOTIDE SEQUENCE</scope>
    <source>
        <strain evidence="1">Ct8LX107</strain>
    </source>
</reference>
<name>A0A8S5QP37_9CAUD</name>
<organism evidence="1">
    <name type="scientific">Siphoviridae sp. ct8LX107</name>
    <dbReference type="NCBI Taxonomy" id="2826169"/>
    <lineage>
        <taxon>Viruses</taxon>
        <taxon>Duplodnaviria</taxon>
        <taxon>Heunggongvirae</taxon>
        <taxon>Uroviricota</taxon>
        <taxon>Caudoviricetes</taxon>
    </lineage>
</organism>
<dbReference type="EMBL" id="BK015706">
    <property type="protein sequence ID" value="DAE21031.1"/>
    <property type="molecule type" value="Genomic_DNA"/>
</dbReference>
<proteinExistence type="predicted"/>
<evidence type="ECO:0000313" key="1">
    <source>
        <dbReference type="EMBL" id="DAE21031.1"/>
    </source>
</evidence>
<accession>A0A8S5QP37</accession>
<protein>
    <submittedName>
        <fullName evidence="1">Uncharacterized protein</fullName>
    </submittedName>
</protein>
<sequence length="148" mass="16359">MAYPIQGWQQPYGGYYPPMQDQLAQLRSQPYMPQQPAQQVPAQNNGGIIWVQGEAAAKSYPVSPGSGVLLMDSESLTFYLKSADASGMPSMRIFDYTERTAPRQAEPSVQSAEYVTRDDFNALVARVDALTKKPNRKKEDAADEQPAV</sequence>